<protein>
    <submittedName>
        <fullName evidence="1">Uncharacterized protein</fullName>
    </submittedName>
</protein>
<dbReference type="Proteomes" id="UP000258444">
    <property type="component" value="Genome"/>
</dbReference>
<proteinExistence type="predicted"/>
<organism evidence="1 2">
    <name type="scientific">Aeromonas phage AS-yj</name>
    <dbReference type="NCBI Taxonomy" id="2026115"/>
    <lineage>
        <taxon>Viruses</taxon>
        <taxon>Duplodnaviria</taxon>
        <taxon>Heunggongvirae</taxon>
        <taxon>Uroviricota</taxon>
        <taxon>Caudoviricetes</taxon>
        <taxon>Pantevenvirales</taxon>
        <taxon>Straboviridae</taxon>
        <taxon>Emmerichvirinae</taxon>
        <taxon>Ceceduovirus</taxon>
        <taxon>Ceceduovirus aszj</taxon>
    </lineage>
</organism>
<name>A0A291LEK1_9CAUD</name>
<dbReference type="EMBL" id="MF498774">
    <property type="protein sequence ID" value="ATI17828.1"/>
    <property type="molecule type" value="Genomic_DNA"/>
</dbReference>
<sequence>MYIRFDIQDLLELLEMIGVGYYATETNYDADIGFTQTNYIFDIDGHRVILTEPSFNDYVTTCEVSDVATMKHLAEENNIPFEMKDHYL</sequence>
<evidence type="ECO:0000313" key="2">
    <source>
        <dbReference type="Proteomes" id="UP000258444"/>
    </source>
</evidence>
<accession>A0A291LEK1</accession>
<reference evidence="1 2" key="1">
    <citation type="submission" date="2017-07" db="EMBL/GenBank/DDBJ databases">
        <title>In vitro design and evaluation of phage cocktails against multidrug-resistant Aeromonas salmonicida.</title>
        <authorList>
            <person name="Chen L."/>
            <person name="Yuan S."/>
            <person name="Ma Y."/>
        </authorList>
    </citation>
    <scope>NUCLEOTIDE SEQUENCE [LARGE SCALE GENOMIC DNA]</scope>
</reference>
<evidence type="ECO:0000313" key="1">
    <source>
        <dbReference type="EMBL" id="ATI17828.1"/>
    </source>
</evidence>